<keyword evidence="4" id="KW-1185">Reference proteome</keyword>
<organism evidence="3 4">
    <name type="scientific">Helianthus annuus</name>
    <name type="common">Common sunflower</name>
    <dbReference type="NCBI Taxonomy" id="4232"/>
    <lineage>
        <taxon>Eukaryota</taxon>
        <taxon>Viridiplantae</taxon>
        <taxon>Streptophyta</taxon>
        <taxon>Embryophyta</taxon>
        <taxon>Tracheophyta</taxon>
        <taxon>Spermatophyta</taxon>
        <taxon>Magnoliopsida</taxon>
        <taxon>eudicotyledons</taxon>
        <taxon>Gunneridae</taxon>
        <taxon>Pentapetalae</taxon>
        <taxon>asterids</taxon>
        <taxon>campanulids</taxon>
        <taxon>Asterales</taxon>
        <taxon>Asteraceae</taxon>
        <taxon>Asteroideae</taxon>
        <taxon>Heliantheae alliance</taxon>
        <taxon>Heliantheae</taxon>
        <taxon>Helianthus</taxon>
    </lineage>
</organism>
<name>A0A251UFI1_HELAN</name>
<evidence type="ECO:0000256" key="1">
    <source>
        <dbReference type="SAM" id="SignalP"/>
    </source>
</evidence>
<protein>
    <submittedName>
        <fullName evidence="3">Uncharacterized protein</fullName>
    </submittedName>
</protein>
<dbReference type="AlphaFoldDB" id="A0A251UFI1"/>
<reference evidence="2 4" key="1">
    <citation type="journal article" date="2017" name="Nature">
        <title>The sunflower genome provides insights into oil metabolism, flowering and Asterid evolution.</title>
        <authorList>
            <person name="Badouin H."/>
            <person name="Gouzy J."/>
            <person name="Grassa C.J."/>
            <person name="Murat F."/>
            <person name="Staton S.E."/>
            <person name="Cottret L."/>
            <person name="Lelandais-Briere C."/>
            <person name="Owens G.L."/>
            <person name="Carrere S."/>
            <person name="Mayjonade B."/>
            <person name="Legrand L."/>
            <person name="Gill N."/>
            <person name="Kane N.C."/>
            <person name="Bowers J.E."/>
            <person name="Hubner S."/>
            <person name="Bellec A."/>
            <person name="Berard A."/>
            <person name="Berges H."/>
            <person name="Blanchet N."/>
            <person name="Boniface M.C."/>
            <person name="Brunel D."/>
            <person name="Catrice O."/>
            <person name="Chaidir N."/>
            <person name="Claudel C."/>
            <person name="Donnadieu C."/>
            <person name="Faraut T."/>
            <person name="Fievet G."/>
            <person name="Helmstetter N."/>
            <person name="King M."/>
            <person name="Knapp S.J."/>
            <person name="Lai Z."/>
            <person name="Le Paslier M.C."/>
            <person name="Lippi Y."/>
            <person name="Lorenzon L."/>
            <person name="Mandel J.R."/>
            <person name="Marage G."/>
            <person name="Marchand G."/>
            <person name="Marquand E."/>
            <person name="Bret-Mestries E."/>
            <person name="Morien E."/>
            <person name="Nambeesan S."/>
            <person name="Nguyen T."/>
            <person name="Pegot-Espagnet P."/>
            <person name="Pouilly N."/>
            <person name="Raftis F."/>
            <person name="Sallet E."/>
            <person name="Schiex T."/>
            <person name="Thomas J."/>
            <person name="Vandecasteele C."/>
            <person name="Vares D."/>
            <person name="Vear F."/>
            <person name="Vautrin S."/>
            <person name="Crespi M."/>
            <person name="Mangin B."/>
            <person name="Burke J.M."/>
            <person name="Salse J."/>
            <person name="Munos S."/>
            <person name="Vincourt P."/>
            <person name="Rieseberg L.H."/>
            <person name="Langlade N.B."/>
        </authorList>
    </citation>
    <scope>NUCLEOTIDE SEQUENCE [LARGE SCALE GENOMIC DNA]</scope>
    <source>
        <strain evidence="4">cv. SF193</strain>
        <tissue evidence="2">Leaves</tissue>
    </source>
</reference>
<proteinExistence type="predicted"/>
<dbReference type="Proteomes" id="UP000215914">
    <property type="component" value="Chromosome 6"/>
</dbReference>
<dbReference type="Gramene" id="mRNA:HanXRQr2_Chr06g0243341">
    <property type="protein sequence ID" value="mRNA:HanXRQr2_Chr06g0243341"/>
    <property type="gene ID" value="HanXRQr2_Chr06g0243341"/>
</dbReference>
<gene>
    <name evidence="3" type="ORF">HannXRQ_Chr06g0167751</name>
    <name evidence="2" type="ORF">HanXRQr2_Chr06g0243341</name>
</gene>
<sequence>MHGMFVHLALQVVLILAFSLSVYTTDHRPPPGLLSVFYDGQNCSDRYLFVVSRLKMLNSNDEICVFEHLASLLKDMIKSNRLVLEKLVALTERVRKIHKGYVELQVFVDVLFMRYV</sequence>
<dbReference type="EMBL" id="CM007895">
    <property type="protein sequence ID" value="OTG22095.1"/>
    <property type="molecule type" value="Genomic_DNA"/>
</dbReference>
<keyword evidence="1" id="KW-0732">Signal</keyword>
<reference evidence="3" key="2">
    <citation type="submission" date="2017-02" db="EMBL/GenBank/DDBJ databases">
        <title>Sunflower complete genome.</title>
        <authorList>
            <person name="Langlade N."/>
            <person name="Munos S."/>
        </authorList>
    </citation>
    <scope>NUCLEOTIDE SEQUENCE [LARGE SCALE GENOMIC DNA]</scope>
    <source>
        <tissue evidence="3">Leaves</tissue>
    </source>
</reference>
<feature type="chain" id="PRO_5012332171" evidence="1">
    <location>
        <begin position="25"/>
        <end position="116"/>
    </location>
</feature>
<accession>A0A251UFI1</accession>
<feature type="signal peptide" evidence="1">
    <location>
        <begin position="1"/>
        <end position="24"/>
    </location>
</feature>
<dbReference type="InParanoid" id="A0A251UFI1"/>
<evidence type="ECO:0000313" key="3">
    <source>
        <dbReference type="EMBL" id="OTG22095.1"/>
    </source>
</evidence>
<reference evidence="2" key="3">
    <citation type="submission" date="2020-06" db="EMBL/GenBank/DDBJ databases">
        <title>Helianthus annuus Genome sequencing and assembly Release 2.</title>
        <authorList>
            <person name="Gouzy J."/>
            <person name="Langlade N."/>
            <person name="Munos S."/>
        </authorList>
    </citation>
    <scope>NUCLEOTIDE SEQUENCE</scope>
    <source>
        <tissue evidence="2">Leaves</tissue>
    </source>
</reference>
<dbReference type="EMBL" id="MNCJ02000321">
    <property type="protein sequence ID" value="KAF5801024.1"/>
    <property type="molecule type" value="Genomic_DNA"/>
</dbReference>
<evidence type="ECO:0000313" key="4">
    <source>
        <dbReference type="Proteomes" id="UP000215914"/>
    </source>
</evidence>
<evidence type="ECO:0000313" key="2">
    <source>
        <dbReference type="EMBL" id="KAF5801024.1"/>
    </source>
</evidence>